<evidence type="ECO:0000313" key="1">
    <source>
        <dbReference type="EMBL" id="DAE31014.1"/>
    </source>
</evidence>
<organism evidence="1">
    <name type="scientific">virus sp. ctML55</name>
    <dbReference type="NCBI Taxonomy" id="2827627"/>
    <lineage>
        <taxon>Viruses</taxon>
    </lineage>
</organism>
<proteinExistence type="predicted"/>
<dbReference type="EMBL" id="BK059105">
    <property type="protein sequence ID" value="DAE31014.1"/>
    <property type="molecule type" value="Genomic_DNA"/>
</dbReference>
<reference evidence="1" key="1">
    <citation type="journal article" date="2021" name="Proc. Natl. Acad. Sci. U.S.A.">
        <title>A Catalog of Tens of Thousands of Viruses from Human Metagenomes Reveals Hidden Associations with Chronic Diseases.</title>
        <authorList>
            <person name="Tisza M.J."/>
            <person name="Buck C.B."/>
        </authorList>
    </citation>
    <scope>NUCLEOTIDE SEQUENCE</scope>
    <source>
        <strain evidence="1">CtML55</strain>
    </source>
</reference>
<accession>A0A8S5RHY9</accession>
<name>A0A8S5RHY9_9VIRU</name>
<sequence length="130" mass="15580">MKKVRTPDEIQLEITRLEWKLRELREELHISDAVNNPNYQEYKGKWVFHDAYESGWSCVYVLGVTINDDDVYFYGYGVVYNEQTKELTVVSKDYPRDFYICYPDNLTIIEESEVTDKIFEMLSVEFEECF</sequence>
<protein>
    <submittedName>
        <fullName evidence="1">Uncharacterized protein</fullName>
    </submittedName>
</protein>